<feature type="domain" description="GST N-terminal" evidence="1">
    <location>
        <begin position="1"/>
        <end position="81"/>
    </location>
</feature>
<dbReference type="InterPro" id="IPR036282">
    <property type="entry name" value="Glutathione-S-Trfase_C_sf"/>
</dbReference>
<dbReference type="SUPFAM" id="SSF52833">
    <property type="entry name" value="Thioredoxin-like"/>
    <property type="match status" value="1"/>
</dbReference>
<organism evidence="2 3">
    <name type="scientific">Roseicyclus elongatus DSM 19469</name>
    <dbReference type="NCBI Taxonomy" id="1294273"/>
    <lineage>
        <taxon>Bacteria</taxon>
        <taxon>Pseudomonadati</taxon>
        <taxon>Pseudomonadota</taxon>
        <taxon>Alphaproteobacteria</taxon>
        <taxon>Rhodobacterales</taxon>
        <taxon>Roseobacteraceae</taxon>
        <taxon>Roseicyclus</taxon>
    </lineage>
</organism>
<name>W8SQ00_9RHOB</name>
<dbReference type="InterPro" id="IPR004045">
    <property type="entry name" value="Glutathione_S-Trfase_N"/>
</dbReference>
<dbReference type="EC" id="2.5.1.18" evidence="2"/>
<keyword evidence="2" id="KW-0808">Transferase</keyword>
<dbReference type="PROSITE" id="PS50404">
    <property type="entry name" value="GST_NTER"/>
    <property type="match status" value="1"/>
</dbReference>
<dbReference type="CDD" id="cd03046">
    <property type="entry name" value="GST_N_GTT1_like"/>
    <property type="match status" value="1"/>
</dbReference>
<keyword evidence="3" id="KW-1185">Reference proteome</keyword>
<dbReference type="Gene3D" id="1.20.1050.10">
    <property type="match status" value="1"/>
</dbReference>
<dbReference type="PANTHER" id="PTHR44051:SF21">
    <property type="entry name" value="GLUTATHIONE S-TRANSFERASE FAMILY PROTEIN"/>
    <property type="match status" value="1"/>
</dbReference>
<dbReference type="OrthoDB" id="5740960at2"/>
<dbReference type="EMBL" id="CP004372">
    <property type="protein sequence ID" value="AHM04615.1"/>
    <property type="molecule type" value="Genomic_DNA"/>
</dbReference>
<evidence type="ECO:0000259" key="1">
    <source>
        <dbReference type="PROSITE" id="PS50404"/>
    </source>
</evidence>
<sequence>MTDLTLYTHPMSRGRIARWMMEEAGLPYTVKVVQYGDEMKSPAYRAINAMGKVPTLVDRGMVVTEAAAICAHMADLAPQAGLAPPPGTPERGAYYRWLFFGAGAVDPAVSVASLEVSTDDPQVYRRVGWGSLTAVAATLEHLLEDGRTHILGEAFSAVDVYLGSQIAWGLQFGTLPERPGFAEYVARILDRPAAKRAAELDDALMEEVGMGGSA</sequence>
<evidence type="ECO:0000313" key="2">
    <source>
        <dbReference type="EMBL" id="AHM04615.1"/>
    </source>
</evidence>
<dbReference type="Proteomes" id="UP000019593">
    <property type="component" value="Chromosome"/>
</dbReference>
<dbReference type="GO" id="GO:0004364">
    <property type="term" value="F:glutathione transferase activity"/>
    <property type="evidence" value="ECO:0007669"/>
    <property type="project" value="UniProtKB-EC"/>
</dbReference>
<dbReference type="SFLD" id="SFLDG00358">
    <property type="entry name" value="Main_(cytGST)"/>
    <property type="match status" value="1"/>
</dbReference>
<dbReference type="eggNOG" id="COG0625">
    <property type="taxonomic scope" value="Bacteria"/>
</dbReference>
<dbReference type="PANTHER" id="PTHR44051">
    <property type="entry name" value="GLUTATHIONE S-TRANSFERASE-RELATED"/>
    <property type="match status" value="1"/>
</dbReference>
<dbReference type="SUPFAM" id="SSF47616">
    <property type="entry name" value="GST C-terminal domain-like"/>
    <property type="match status" value="1"/>
</dbReference>
<dbReference type="SFLD" id="SFLDG01150">
    <property type="entry name" value="Main.1:_Beta-like"/>
    <property type="match status" value="1"/>
</dbReference>
<dbReference type="STRING" id="1294273.roselon_02279"/>
<dbReference type="Pfam" id="PF13409">
    <property type="entry name" value="GST_N_2"/>
    <property type="match status" value="1"/>
</dbReference>
<dbReference type="SFLD" id="SFLDS00019">
    <property type="entry name" value="Glutathione_Transferase_(cytos"/>
    <property type="match status" value="1"/>
</dbReference>
<proteinExistence type="predicted"/>
<dbReference type="PATRIC" id="fig|1294273.3.peg.2250"/>
<gene>
    <name evidence="2" type="ORF">roselon_02279</name>
</gene>
<dbReference type="InterPro" id="IPR036249">
    <property type="entry name" value="Thioredoxin-like_sf"/>
</dbReference>
<dbReference type="InterPro" id="IPR040079">
    <property type="entry name" value="Glutathione_S-Trfase"/>
</dbReference>
<reference evidence="2 3" key="1">
    <citation type="submission" date="2013-03" db="EMBL/GenBank/DDBJ databases">
        <authorList>
            <person name="Fiebig A."/>
            <person name="Goeker M."/>
            <person name="Klenk H.-P.P."/>
        </authorList>
    </citation>
    <scope>NUCLEOTIDE SEQUENCE [LARGE SCALE GENOMIC DNA]</scope>
    <source>
        <strain evidence="3">DSM 19469</strain>
    </source>
</reference>
<evidence type="ECO:0000313" key="3">
    <source>
        <dbReference type="Proteomes" id="UP000019593"/>
    </source>
</evidence>
<dbReference type="HOGENOM" id="CLU_011226_6_4_5"/>
<dbReference type="Gene3D" id="3.40.30.10">
    <property type="entry name" value="Glutaredoxin"/>
    <property type="match status" value="1"/>
</dbReference>
<dbReference type="RefSeq" id="WP_025312390.1">
    <property type="nucleotide sequence ID" value="NZ_CP004372.1"/>
</dbReference>
<dbReference type="KEGG" id="red:roselon_02279"/>
<dbReference type="AlphaFoldDB" id="W8SQ00"/>
<accession>W8SQ00</accession>
<dbReference type="CDD" id="cd03207">
    <property type="entry name" value="GST_C_8"/>
    <property type="match status" value="1"/>
</dbReference>
<protein>
    <submittedName>
        <fullName evidence="2">Glutathione S-transferase</fullName>
        <ecNumber evidence="2">2.5.1.18</ecNumber>
    </submittedName>
</protein>